<evidence type="ECO:0000256" key="1">
    <source>
        <dbReference type="ARBA" id="ARBA00000085"/>
    </source>
</evidence>
<dbReference type="InterPro" id="IPR050351">
    <property type="entry name" value="BphY/WalK/GraS-like"/>
</dbReference>
<comment type="catalytic activity">
    <reaction evidence="1">
        <text>ATP + protein L-histidine = ADP + protein N-phospho-L-histidine.</text>
        <dbReference type="EC" id="2.7.13.3"/>
    </reaction>
</comment>
<keyword evidence="4" id="KW-0597">Phosphoprotein</keyword>
<evidence type="ECO:0000256" key="3">
    <source>
        <dbReference type="ARBA" id="ARBA00012438"/>
    </source>
</evidence>
<sequence length="907" mass="99626">MKPRAWGPYTIRQVLVAQFLLVVLVAVAVVGLLMAFWRLPMVEEQNRMEQRRAAAAAAHQVDVNLQYAEQLATGLARAIEAAAADAAGRRGFDLLLLRLAGQTQFFQGIYLLDRDARVRDLFVAAGMTSRMGDWRGNDLSGLAGVREAARQERAVWSDQYRSPVLDLPVVAYNVPLDDGFLVIELGVHRLADTVRQSLALDGLMVIVTDGKGEVVAAPDMSWAALRRNVSHWPVFQAARAGQSLHDVMDLDGERFVGTGKRLARIGWVVLAGYPVEVVNASGRTALGITLVTVVVSVGFGWLLLLWISRVIGRRLDRSLAFADAVAQGRYDAPLPSTGVQELDALGQGLRQMAEQIQRREAQLRAILDTTPTLGVQLYDRDGRVLDWNPAAEAVLGWTREQALGKTLDQLIYTPEEAAGFVQLLRDIERTGQPFGPYEGTVRRQSGQVSHILSTTFRIPDLQGGSVFVCMDVDITDLKRKEQAVRESEEKFNLFFQASPVAVAVLEADEQGYHYLDVNPAWLAMLGYERDELIGRGASLQGAILDEPVLQETFRRLRQQGELRGELGKLRCKTGQTLLVEVYMRTVAFQEQSLLICSMLDITEKRAMERELRRLNAELEARIAARTQSLSEANAALTEAIDRLKRTQSQLVQSEKLASLGSLVAGVAHELNTPIGNGLMAVSTLEDRLKGFRQRLAEGLRRSDLEGFIAQVETASDIAQRNLRRASELIASFKQVAVDQTSSQRRPFSLLEVLHEIALTLQPMFKRAPVELVVHAPVDVQMNSFPGPLGQVLTNLIQNALIHAFPAGRQGRIEIAAEPLGDEAVRIAVRDDGVGIPPDQMGRIFDPFFTTRLGSGGTGLGLHIVHNIVTGILAGRITVGNRATGGAEFVIECPLHAPTTTTTKETTT</sequence>
<evidence type="ECO:0000256" key="13">
    <source>
        <dbReference type="SAM" id="Coils"/>
    </source>
</evidence>
<dbReference type="EMBL" id="SNYL01000015">
    <property type="protein sequence ID" value="TDQ40658.1"/>
    <property type="molecule type" value="Genomic_DNA"/>
</dbReference>
<evidence type="ECO:0000256" key="14">
    <source>
        <dbReference type="SAM" id="Phobius"/>
    </source>
</evidence>
<dbReference type="Gene3D" id="3.30.450.20">
    <property type="entry name" value="PAS domain"/>
    <property type="match status" value="3"/>
</dbReference>
<evidence type="ECO:0000313" key="19">
    <source>
        <dbReference type="Proteomes" id="UP000295510"/>
    </source>
</evidence>
<dbReference type="Gene3D" id="6.10.340.10">
    <property type="match status" value="1"/>
</dbReference>
<keyword evidence="9" id="KW-0067">ATP-binding</keyword>
<keyword evidence="6 14" id="KW-0812">Transmembrane</keyword>
<dbReference type="AlphaFoldDB" id="A0A4R6U2K2"/>
<dbReference type="SUPFAM" id="SSF55785">
    <property type="entry name" value="PYP-like sensor domain (PAS domain)"/>
    <property type="match status" value="2"/>
</dbReference>
<dbReference type="Pfam" id="PF00672">
    <property type="entry name" value="HAMP"/>
    <property type="match status" value="1"/>
</dbReference>
<dbReference type="GO" id="GO:0016020">
    <property type="term" value="C:membrane"/>
    <property type="evidence" value="ECO:0007669"/>
    <property type="project" value="UniProtKB-SubCell"/>
</dbReference>
<protein>
    <recommendedName>
        <fullName evidence="3">histidine kinase</fullName>
        <ecNumber evidence="3">2.7.13.3</ecNumber>
    </recommendedName>
</protein>
<evidence type="ECO:0000256" key="10">
    <source>
        <dbReference type="ARBA" id="ARBA00022989"/>
    </source>
</evidence>
<dbReference type="SUPFAM" id="SSF55874">
    <property type="entry name" value="ATPase domain of HSP90 chaperone/DNA topoisomerase II/histidine kinase"/>
    <property type="match status" value="1"/>
</dbReference>
<feature type="domain" description="PAS" evidence="16">
    <location>
        <begin position="359"/>
        <end position="431"/>
    </location>
</feature>
<keyword evidence="12 14" id="KW-0472">Membrane</keyword>
<dbReference type="PROSITE" id="PS50885">
    <property type="entry name" value="HAMP"/>
    <property type="match status" value="1"/>
</dbReference>
<feature type="transmembrane region" description="Helical" evidence="14">
    <location>
        <begin position="15"/>
        <end position="37"/>
    </location>
</feature>
<gene>
    <name evidence="18" type="ORF">DFR43_11551</name>
</gene>
<dbReference type="RefSeq" id="WP_164499744.1">
    <property type="nucleotide sequence ID" value="NZ_SNYL01000015.1"/>
</dbReference>
<dbReference type="CDD" id="cd00075">
    <property type="entry name" value="HATPase"/>
    <property type="match status" value="1"/>
</dbReference>
<dbReference type="GO" id="GO:0000156">
    <property type="term" value="F:phosphorelay response regulator activity"/>
    <property type="evidence" value="ECO:0007669"/>
    <property type="project" value="TreeGrafter"/>
</dbReference>
<evidence type="ECO:0000259" key="16">
    <source>
        <dbReference type="PROSITE" id="PS50112"/>
    </source>
</evidence>
<dbReference type="Pfam" id="PF02518">
    <property type="entry name" value="HATPase_c"/>
    <property type="match status" value="1"/>
</dbReference>
<dbReference type="InterPro" id="IPR003661">
    <property type="entry name" value="HisK_dim/P_dom"/>
</dbReference>
<dbReference type="PANTHER" id="PTHR42878">
    <property type="entry name" value="TWO-COMPONENT HISTIDINE KINASE"/>
    <property type="match status" value="1"/>
</dbReference>
<dbReference type="SMART" id="SM00304">
    <property type="entry name" value="HAMP"/>
    <property type="match status" value="1"/>
</dbReference>
<dbReference type="Pfam" id="PF00989">
    <property type="entry name" value="PAS"/>
    <property type="match status" value="1"/>
</dbReference>
<keyword evidence="5" id="KW-0808">Transferase</keyword>
<dbReference type="CDD" id="cd00082">
    <property type="entry name" value="HisKA"/>
    <property type="match status" value="1"/>
</dbReference>
<evidence type="ECO:0000256" key="5">
    <source>
        <dbReference type="ARBA" id="ARBA00022679"/>
    </source>
</evidence>
<organism evidence="18 19">
    <name type="scientific">Tepidicella xavieri</name>
    <dbReference type="NCBI Taxonomy" id="360241"/>
    <lineage>
        <taxon>Bacteria</taxon>
        <taxon>Pseudomonadati</taxon>
        <taxon>Pseudomonadota</taxon>
        <taxon>Betaproteobacteria</taxon>
        <taxon>Burkholderiales</taxon>
        <taxon>Tepidicella</taxon>
    </lineage>
</organism>
<dbReference type="PROSITE" id="PS50112">
    <property type="entry name" value="PAS"/>
    <property type="match status" value="2"/>
</dbReference>
<keyword evidence="10 14" id="KW-1133">Transmembrane helix</keyword>
<dbReference type="CDD" id="cd06225">
    <property type="entry name" value="HAMP"/>
    <property type="match status" value="1"/>
</dbReference>
<dbReference type="InterPro" id="IPR035965">
    <property type="entry name" value="PAS-like_dom_sf"/>
</dbReference>
<feature type="coiled-coil region" evidence="13">
    <location>
        <begin position="601"/>
        <end position="656"/>
    </location>
</feature>
<dbReference type="InterPro" id="IPR013767">
    <property type="entry name" value="PAS_fold"/>
</dbReference>
<feature type="transmembrane region" description="Helical" evidence="14">
    <location>
        <begin position="286"/>
        <end position="307"/>
    </location>
</feature>
<dbReference type="GO" id="GO:0030295">
    <property type="term" value="F:protein kinase activator activity"/>
    <property type="evidence" value="ECO:0007669"/>
    <property type="project" value="TreeGrafter"/>
</dbReference>
<keyword evidence="13" id="KW-0175">Coiled coil</keyword>
<dbReference type="CDD" id="cd00130">
    <property type="entry name" value="PAS"/>
    <property type="match status" value="2"/>
</dbReference>
<feature type="domain" description="Histidine kinase" evidence="15">
    <location>
        <begin position="665"/>
        <end position="896"/>
    </location>
</feature>
<evidence type="ECO:0000313" key="18">
    <source>
        <dbReference type="EMBL" id="TDQ40658.1"/>
    </source>
</evidence>
<dbReference type="InterPro" id="IPR000014">
    <property type="entry name" value="PAS"/>
</dbReference>
<dbReference type="NCBIfam" id="TIGR00229">
    <property type="entry name" value="sensory_box"/>
    <property type="match status" value="2"/>
</dbReference>
<keyword evidence="7" id="KW-0547">Nucleotide-binding</keyword>
<evidence type="ECO:0000256" key="6">
    <source>
        <dbReference type="ARBA" id="ARBA00022692"/>
    </source>
</evidence>
<evidence type="ECO:0000256" key="12">
    <source>
        <dbReference type="ARBA" id="ARBA00023136"/>
    </source>
</evidence>
<comment type="caution">
    <text evidence="18">The sequence shown here is derived from an EMBL/GenBank/DDBJ whole genome shotgun (WGS) entry which is preliminary data.</text>
</comment>
<dbReference type="SMART" id="SM00388">
    <property type="entry name" value="HisKA"/>
    <property type="match status" value="1"/>
</dbReference>
<dbReference type="PROSITE" id="PS50109">
    <property type="entry name" value="HIS_KIN"/>
    <property type="match status" value="1"/>
</dbReference>
<comment type="subcellular location">
    <subcellularLocation>
        <location evidence="2">Membrane</location>
        <topology evidence="2">Multi-pass membrane protein</topology>
    </subcellularLocation>
</comment>
<reference evidence="18 19" key="1">
    <citation type="submission" date="2019-03" db="EMBL/GenBank/DDBJ databases">
        <title>Genomic Encyclopedia of Type Strains, Phase IV (KMG-IV): sequencing the most valuable type-strain genomes for metagenomic binning, comparative biology and taxonomic classification.</title>
        <authorList>
            <person name="Goeker M."/>
        </authorList>
    </citation>
    <scope>NUCLEOTIDE SEQUENCE [LARGE SCALE GENOMIC DNA]</scope>
    <source>
        <strain evidence="18 19">DSM 19605</strain>
    </source>
</reference>
<keyword evidence="8" id="KW-0418">Kinase</keyword>
<proteinExistence type="predicted"/>
<feature type="domain" description="HAMP" evidence="17">
    <location>
        <begin position="309"/>
        <end position="361"/>
    </location>
</feature>
<dbReference type="GO" id="GO:0006355">
    <property type="term" value="P:regulation of DNA-templated transcription"/>
    <property type="evidence" value="ECO:0007669"/>
    <property type="project" value="InterPro"/>
</dbReference>
<dbReference type="SMART" id="SM00387">
    <property type="entry name" value="HATPase_c"/>
    <property type="match status" value="1"/>
</dbReference>
<dbReference type="InterPro" id="IPR003594">
    <property type="entry name" value="HATPase_dom"/>
</dbReference>
<dbReference type="EC" id="2.7.13.3" evidence="3"/>
<evidence type="ECO:0000259" key="17">
    <source>
        <dbReference type="PROSITE" id="PS50885"/>
    </source>
</evidence>
<dbReference type="InterPro" id="IPR036890">
    <property type="entry name" value="HATPase_C_sf"/>
</dbReference>
<evidence type="ECO:0000256" key="4">
    <source>
        <dbReference type="ARBA" id="ARBA00022553"/>
    </source>
</evidence>
<dbReference type="PANTHER" id="PTHR42878:SF7">
    <property type="entry name" value="SENSOR HISTIDINE KINASE GLRK"/>
    <property type="match status" value="1"/>
</dbReference>
<dbReference type="Gene3D" id="1.10.287.130">
    <property type="match status" value="1"/>
</dbReference>
<name>A0A4R6U2K2_9BURK</name>
<dbReference type="InterPro" id="IPR004358">
    <property type="entry name" value="Sig_transdc_His_kin-like_C"/>
</dbReference>
<dbReference type="InterPro" id="IPR005467">
    <property type="entry name" value="His_kinase_dom"/>
</dbReference>
<evidence type="ECO:0000256" key="2">
    <source>
        <dbReference type="ARBA" id="ARBA00004141"/>
    </source>
</evidence>
<feature type="domain" description="PAS" evidence="16">
    <location>
        <begin position="487"/>
        <end position="535"/>
    </location>
</feature>
<evidence type="ECO:0000259" key="15">
    <source>
        <dbReference type="PROSITE" id="PS50109"/>
    </source>
</evidence>
<evidence type="ECO:0000256" key="11">
    <source>
        <dbReference type="ARBA" id="ARBA00023012"/>
    </source>
</evidence>
<evidence type="ECO:0000256" key="7">
    <source>
        <dbReference type="ARBA" id="ARBA00022741"/>
    </source>
</evidence>
<dbReference type="Proteomes" id="UP000295510">
    <property type="component" value="Unassembled WGS sequence"/>
</dbReference>
<dbReference type="Pfam" id="PF13426">
    <property type="entry name" value="PAS_9"/>
    <property type="match status" value="1"/>
</dbReference>
<dbReference type="GO" id="GO:0005524">
    <property type="term" value="F:ATP binding"/>
    <property type="evidence" value="ECO:0007669"/>
    <property type="project" value="UniProtKB-KW"/>
</dbReference>
<dbReference type="PRINTS" id="PR00344">
    <property type="entry name" value="BCTRLSENSOR"/>
</dbReference>
<evidence type="ECO:0000256" key="9">
    <source>
        <dbReference type="ARBA" id="ARBA00022840"/>
    </source>
</evidence>
<keyword evidence="11" id="KW-0902">Two-component regulatory system</keyword>
<evidence type="ECO:0000256" key="8">
    <source>
        <dbReference type="ARBA" id="ARBA00022777"/>
    </source>
</evidence>
<dbReference type="GO" id="GO:0000155">
    <property type="term" value="F:phosphorelay sensor kinase activity"/>
    <property type="evidence" value="ECO:0007669"/>
    <property type="project" value="InterPro"/>
</dbReference>
<keyword evidence="19" id="KW-1185">Reference proteome</keyword>
<dbReference type="GO" id="GO:0007234">
    <property type="term" value="P:osmosensory signaling via phosphorelay pathway"/>
    <property type="evidence" value="ECO:0007669"/>
    <property type="project" value="TreeGrafter"/>
</dbReference>
<dbReference type="Gene3D" id="3.30.565.10">
    <property type="entry name" value="Histidine kinase-like ATPase, C-terminal domain"/>
    <property type="match status" value="1"/>
</dbReference>
<dbReference type="SMART" id="SM00091">
    <property type="entry name" value="PAS"/>
    <property type="match status" value="2"/>
</dbReference>
<dbReference type="InterPro" id="IPR003660">
    <property type="entry name" value="HAMP_dom"/>
</dbReference>
<accession>A0A4R6U2K2</accession>